<protein>
    <submittedName>
        <fullName evidence="1">Uncharacterized protein</fullName>
    </submittedName>
</protein>
<dbReference type="RefSeq" id="WP_010084807.1">
    <property type="nucleotide sequence ID" value="NZ_CP090569.1"/>
</dbReference>
<dbReference type="Proteomes" id="UP001056649">
    <property type="component" value="Chromosome"/>
</dbReference>
<dbReference type="AlphaFoldDB" id="A0A9J7A0A3"/>
<accession>A0A9J7A0A3</accession>
<gene>
    <name evidence="1" type="ORF">L0Y14_03630</name>
</gene>
<organism evidence="1 2">
    <name type="scientific">Candidatus Endoriftia persephonae</name>
    <dbReference type="NCBI Taxonomy" id="393765"/>
    <lineage>
        <taxon>Bacteria</taxon>
        <taxon>Pseudomonadati</taxon>
        <taxon>Pseudomonadota</taxon>
        <taxon>Gammaproteobacteria</taxon>
        <taxon>Chromatiales</taxon>
        <taxon>Sedimenticolaceae</taxon>
        <taxon>Candidatus Endoriftia</taxon>
    </lineage>
</organism>
<sequence length="65" mass="7206">MAAGERSEVLLIMESSAPYPDHFDATIVPFGEAIARELMVRDLVSAAPGETLDNVLHRMMEFEVE</sequence>
<proteinExistence type="predicted"/>
<evidence type="ECO:0000313" key="2">
    <source>
        <dbReference type="Proteomes" id="UP001056649"/>
    </source>
</evidence>
<dbReference type="KEGG" id="eps:L0Y14_03630"/>
<reference evidence="1" key="1">
    <citation type="journal article" date="2022" name="Mol. Ecol. Resour.">
        <title>The complete and closed genome of the facultative generalist Candidatus Endoriftia persephone from deep-sea hydrothermal vents.</title>
        <authorList>
            <person name="de Oliveira A.L."/>
            <person name="Srivastava A."/>
            <person name="Espada-Hinojosa S."/>
            <person name="Bright M."/>
        </authorList>
    </citation>
    <scope>NUCLEOTIDE SEQUENCE</scope>
    <source>
        <strain evidence="1">Tica-EPR-9o50.N</strain>
    </source>
</reference>
<name>A0A9J7A0A3_9GAMM</name>
<keyword evidence="2" id="KW-1185">Reference proteome</keyword>
<dbReference type="EMBL" id="CP090569">
    <property type="protein sequence ID" value="USF88340.1"/>
    <property type="molecule type" value="Genomic_DNA"/>
</dbReference>
<evidence type="ECO:0000313" key="1">
    <source>
        <dbReference type="EMBL" id="USF88340.1"/>
    </source>
</evidence>